<reference evidence="6 7" key="1">
    <citation type="submission" date="2016-05" db="EMBL/GenBank/DDBJ databases">
        <title>Complete genome sequence of Pseudomonas antarctica PAMC 27494.</title>
        <authorList>
            <person name="Lee J."/>
        </authorList>
    </citation>
    <scope>NUCLEOTIDE SEQUENCE [LARGE SCALE GENOMIC DNA]</scope>
    <source>
        <strain evidence="6 7">PAMC 27494</strain>
    </source>
</reference>
<dbReference type="Gene3D" id="1.10.443.10">
    <property type="entry name" value="Intergrase catalytic core"/>
    <property type="match status" value="1"/>
</dbReference>
<dbReference type="InterPro" id="IPR011010">
    <property type="entry name" value="DNA_brk_join_enz"/>
</dbReference>
<dbReference type="STRING" id="219572.A7J50_5324"/>
<evidence type="ECO:0000313" key="6">
    <source>
        <dbReference type="EMBL" id="ANF88659.1"/>
    </source>
</evidence>
<dbReference type="GO" id="GO:0003677">
    <property type="term" value="F:DNA binding"/>
    <property type="evidence" value="ECO:0007669"/>
    <property type="project" value="UniProtKB-KW"/>
</dbReference>
<dbReference type="PATRIC" id="fig|219572.3.peg.5467"/>
<dbReference type="PANTHER" id="PTHR30629">
    <property type="entry name" value="PROPHAGE INTEGRASE"/>
    <property type="match status" value="1"/>
</dbReference>
<dbReference type="InterPro" id="IPR002104">
    <property type="entry name" value="Integrase_catalytic"/>
</dbReference>
<dbReference type="InterPro" id="IPR010998">
    <property type="entry name" value="Integrase_recombinase_N"/>
</dbReference>
<dbReference type="PANTHER" id="PTHR30629:SF2">
    <property type="entry name" value="PROPHAGE INTEGRASE INTS-RELATED"/>
    <property type="match status" value="1"/>
</dbReference>
<dbReference type="PROSITE" id="PS51898">
    <property type="entry name" value="TYR_RECOMBINASE"/>
    <property type="match status" value="1"/>
</dbReference>
<protein>
    <recommendedName>
        <fullName evidence="5">Tyr recombinase domain-containing protein</fullName>
    </recommendedName>
</protein>
<sequence>MAQKLAHSKITALKKGTLSEALDVKGSGSLIFERRISGILVYLSLRRDGKQERLKLGGYDDRALVDWRTYAAARSLEVREFSTIEDYQVAQSERQRTVQRAANLEARQGTFAQLLDAYVEDMERRGKTSAKEVRGALKLNVLTPFPELSTRKAKEVEPGDIAELLRHCLNRPVASKGRGVRLTKANATNGKKRQADKLRSYLQAAFSFGLANDLNPLRAGDAVQYGLKFNPARDVPTIEGANQANTWALTKDELRAAVLAVEDLPERRRAIAKAMLYLAGQRVEMLCRVTWQDLYDDGEHGPVMRLLDLKGGKGTPPREHLLPMVERLGEIMAPLLALESEGKAPGPFSLRGKVTIAPGTALDIFQDLGERLAGEGKARRFTWRNMRATIETHLAALGVNQERRAWLLSHGRSGVQAKHYDRWNYLPEKRADLDGWARYLDELVGVVPAGNVVQLRGRHG</sequence>
<dbReference type="Gene3D" id="1.10.150.130">
    <property type="match status" value="1"/>
</dbReference>
<evidence type="ECO:0000313" key="7">
    <source>
        <dbReference type="Proteomes" id="UP000077829"/>
    </source>
</evidence>
<dbReference type="EMBL" id="CP015600">
    <property type="protein sequence ID" value="ANF88659.1"/>
    <property type="molecule type" value="Genomic_DNA"/>
</dbReference>
<organism evidence="6 7">
    <name type="scientific">Pseudomonas antarctica</name>
    <dbReference type="NCBI Taxonomy" id="219572"/>
    <lineage>
        <taxon>Bacteria</taxon>
        <taxon>Pseudomonadati</taxon>
        <taxon>Pseudomonadota</taxon>
        <taxon>Gammaproteobacteria</taxon>
        <taxon>Pseudomonadales</taxon>
        <taxon>Pseudomonadaceae</taxon>
        <taxon>Pseudomonas</taxon>
    </lineage>
</organism>
<evidence type="ECO:0000259" key="5">
    <source>
        <dbReference type="PROSITE" id="PS51898"/>
    </source>
</evidence>
<evidence type="ECO:0000256" key="4">
    <source>
        <dbReference type="ARBA" id="ARBA00023172"/>
    </source>
</evidence>
<keyword evidence="4" id="KW-0233">DNA recombination</keyword>
<gene>
    <name evidence="6" type="ORF">A7J50_5324</name>
</gene>
<name>A0A172Z9E4_9PSED</name>
<keyword evidence="2" id="KW-0229">DNA integration</keyword>
<keyword evidence="3" id="KW-0238">DNA-binding</keyword>
<dbReference type="InterPro" id="IPR050808">
    <property type="entry name" value="Phage_Integrase"/>
</dbReference>
<dbReference type="AlphaFoldDB" id="A0A172Z9E4"/>
<accession>A0A172Z9E4</accession>
<evidence type="ECO:0000256" key="2">
    <source>
        <dbReference type="ARBA" id="ARBA00022908"/>
    </source>
</evidence>
<dbReference type="SUPFAM" id="SSF56349">
    <property type="entry name" value="DNA breaking-rejoining enzymes"/>
    <property type="match status" value="1"/>
</dbReference>
<proteinExistence type="inferred from homology"/>
<evidence type="ECO:0000256" key="3">
    <source>
        <dbReference type="ARBA" id="ARBA00023125"/>
    </source>
</evidence>
<dbReference type="Proteomes" id="UP000077829">
    <property type="component" value="Chromosome"/>
</dbReference>
<dbReference type="GO" id="GO:0015074">
    <property type="term" value="P:DNA integration"/>
    <property type="evidence" value="ECO:0007669"/>
    <property type="project" value="UniProtKB-KW"/>
</dbReference>
<dbReference type="InterPro" id="IPR013762">
    <property type="entry name" value="Integrase-like_cat_sf"/>
</dbReference>
<feature type="domain" description="Tyr recombinase" evidence="5">
    <location>
        <begin position="244"/>
        <end position="434"/>
    </location>
</feature>
<dbReference type="GO" id="GO:0006310">
    <property type="term" value="P:DNA recombination"/>
    <property type="evidence" value="ECO:0007669"/>
    <property type="project" value="UniProtKB-KW"/>
</dbReference>
<evidence type="ECO:0000256" key="1">
    <source>
        <dbReference type="ARBA" id="ARBA00008857"/>
    </source>
</evidence>
<dbReference type="KEGG" id="panr:A7J50_5324"/>
<comment type="similarity">
    <text evidence="1">Belongs to the 'phage' integrase family.</text>
</comment>